<keyword evidence="2" id="KW-1185">Reference proteome</keyword>
<dbReference type="Gene3D" id="3.40.50.720">
    <property type="entry name" value="NAD(P)-binding Rossmann-like Domain"/>
    <property type="match status" value="1"/>
</dbReference>
<reference evidence="1 2" key="1">
    <citation type="submission" date="2023-07" db="EMBL/GenBank/DDBJ databases">
        <title>Sorghum-associated microbial communities from plants grown in Nebraska, USA.</title>
        <authorList>
            <person name="Schachtman D."/>
        </authorList>
    </citation>
    <scope>NUCLEOTIDE SEQUENCE [LARGE SCALE GENOMIC DNA]</scope>
    <source>
        <strain evidence="1 2">BE211</strain>
    </source>
</reference>
<dbReference type="Pfam" id="PF08732">
    <property type="entry name" value="HIM1"/>
    <property type="match status" value="1"/>
</dbReference>
<proteinExistence type="predicted"/>
<accession>A0ABU1TYM2</accession>
<evidence type="ECO:0000313" key="2">
    <source>
        <dbReference type="Proteomes" id="UP001258181"/>
    </source>
</evidence>
<dbReference type="SUPFAM" id="SSF51735">
    <property type="entry name" value="NAD(P)-binding Rossmann-fold domains"/>
    <property type="match status" value="1"/>
</dbReference>
<name>A0ABU1TYM2_9BACL</name>
<comment type="caution">
    <text evidence="1">The sequence shown here is derived from an EMBL/GenBank/DDBJ whole genome shotgun (WGS) entry which is preliminary data.</text>
</comment>
<protein>
    <submittedName>
        <fullName evidence="1">Uncharacterized protein YbjT (DUF2867 family)</fullName>
    </submittedName>
</protein>
<dbReference type="Proteomes" id="UP001258181">
    <property type="component" value="Unassembled WGS sequence"/>
</dbReference>
<dbReference type="InterPro" id="IPR036291">
    <property type="entry name" value="NAD(P)-bd_dom_sf"/>
</dbReference>
<dbReference type="RefSeq" id="WP_310257604.1">
    <property type="nucleotide sequence ID" value="NZ_JAVDWA010000002.1"/>
</dbReference>
<sequence>MENKTVIVAGSSGLIGREAVKQLINDPAFKEIILLVRNPINVDDPKIRQIEFDFSKKEYTLNDVSADCMLICIGTTMKKAKTKESFKEVDLHIPLKLGVLAKKMQADVVVISAMGADSKSAFFYNRVKGEMENQLSALYLNHLTIMRPSLLIGDRDEFRFGERFAEKLYKAFPFIFPKKYQPIEAEIVAKVMINQFVFPNEANKKVNVIDNVMIHKISRNI</sequence>
<organism evidence="1 2">
    <name type="scientific">Fictibacillus barbaricus</name>
    <dbReference type="NCBI Taxonomy" id="182136"/>
    <lineage>
        <taxon>Bacteria</taxon>
        <taxon>Bacillati</taxon>
        <taxon>Bacillota</taxon>
        <taxon>Bacilli</taxon>
        <taxon>Bacillales</taxon>
        <taxon>Fictibacillaceae</taxon>
        <taxon>Fictibacillus</taxon>
    </lineage>
</organism>
<dbReference type="EMBL" id="JAVDWA010000002">
    <property type="protein sequence ID" value="MDR7072318.1"/>
    <property type="molecule type" value="Genomic_DNA"/>
</dbReference>
<dbReference type="PANTHER" id="PTHR14097">
    <property type="entry name" value="OXIDOREDUCTASE HTATIP2"/>
    <property type="match status" value="1"/>
</dbReference>
<gene>
    <name evidence="1" type="ORF">J2X07_001295</name>
</gene>
<dbReference type="InterPro" id="IPR014843">
    <property type="entry name" value="Him1/Fmp52"/>
</dbReference>
<evidence type="ECO:0000313" key="1">
    <source>
        <dbReference type="EMBL" id="MDR7072318.1"/>
    </source>
</evidence>
<dbReference type="PANTHER" id="PTHR14097:SF7">
    <property type="entry name" value="OXIDOREDUCTASE HTATIP2"/>
    <property type="match status" value="1"/>
</dbReference>